<name>A0A4R2RHK4_9FIRM</name>
<gene>
    <name evidence="2" type="ORF">EDD73_1574</name>
</gene>
<dbReference type="InterPro" id="IPR006935">
    <property type="entry name" value="Helicase/UvrB_N"/>
</dbReference>
<dbReference type="InterPro" id="IPR027417">
    <property type="entry name" value="P-loop_NTPase"/>
</dbReference>
<comment type="caution">
    <text evidence="2">The sequence shown here is derived from an EMBL/GenBank/DDBJ whole genome shotgun (WGS) entry which is preliminary data.</text>
</comment>
<dbReference type="GO" id="GO:0005829">
    <property type="term" value="C:cytosol"/>
    <property type="evidence" value="ECO:0007669"/>
    <property type="project" value="TreeGrafter"/>
</dbReference>
<dbReference type="PANTHER" id="PTHR47396:SF1">
    <property type="entry name" value="ATP-DEPENDENT HELICASE IRC3-RELATED"/>
    <property type="match status" value="1"/>
</dbReference>
<keyword evidence="3" id="KW-1185">Reference proteome</keyword>
<dbReference type="RefSeq" id="WP_131921154.1">
    <property type="nucleotide sequence ID" value="NZ_JAOQNU010000058.1"/>
</dbReference>
<dbReference type="Proteomes" id="UP000294813">
    <property type="component" value="Unassembled WGS sequence"/>
</dbReference>
<dbReference type="Gene3D" id="3.40.50.300">
    <property type="entry name" value="P-loop containing nucleotide triphosphate hydrolases"/>
    <property type="match status" value="2"/>
</dbReference>
<evidence type="ECO:0000259" key="1">
    <source>
        <dbReference type="SMART" id="SM00487"/>
    </source>
</evidence>
<reference evidence="2 3" key="1">
    <citation type="submission" date="2019-03" db="EMBL/GenBank/DDBJ databases">
        <title>Genomic Encyclopedia of Type Strains, Phase IV (KMG-IV): sequencing the most valuable type-strain genomes for metagenomic binning, comparative biology and taxonomic classification.</title>
        <authorList>
            <person name="Goeker M."/>
        </authorList>
    </citation>
    <scope>NUCLEOTIDE SEQUENCE [LARGE SCALE GENOMIC DNA]</scope>
    <source>
        <strain evidence="2 3">DSM 11170</strain>
    </source>
</reference>
<evidence type="ECO:0000313" key="3">
    <source>
        <dbReference type="Proteomes" id="UP000294813"/>
    </source>
</evidence>
<dbReference type="EMBL" id="SLXT01000057">
    <property type="protein sequence ID" value="TCP58665.1"/>
    <property type="molecule type" value="Genomic_DNA"/>
</dbReference>
<dbReference type="AlphaFoldDB" id="A0A4R2RHK4"/>
<dbReference type="GO" id="GO:0005524">
    <property type="term" value="F:ATP binding"/>
    <property type="evidence" value="ECO:0007669"/>
    <property type="project" value="InterPro"/>
</dbReference>
<dbReference type="Pfam" id="PF04851">
    <property type="entry name" value="ResIII"/>
    <property type="match status" value="1"/>
</dbReference>
<dbReference type="SUPFAM" id="SSF52540">
    <property type="entry name" value="P-loop containing nucleoside triphosphate hydrolases"/>
    <property type="match status" value="2"/>
</dbReference>
<proteinExistence type="predicted"/>
<dbReference type="InterPro" id="IPR050742">
    <property type="entry name" value="Helicase_Restrict-Modif_Enz"/>
</dbReference>
<dbReference type="PANTHER" id="PTHR47396">
    <property type="entry name" value="TYPE I RESTRICTION ENZYME ECOKI R PROTEIN"/>
    <property type="match status" value="1"/>
</dbReference>
<dbReference type="GO" id="GO:0003677">
    <property type="term" value="F:DNA binding"/>
    <property type="evidence" value="ECO:0007669"/>
    <property type="project" value="InterPro"/>
</dbReference>
<dbReference type="SMART" id="SM00487">
    <property type="entry name" value="DEXDc"/>
    <property type="match status" value="1"/>
</dbReference>
<sequence>MFLFQQMDSIRDFSPIAYKELPDIIQQNLNPAFELRPYQEDAFRNFVTFFESDKCPNPTQVLFHMATGSGKTLIMAGLIVYLYRRGYRNFLFFVNLDNIVKKTKDNFLNATSAKYLFAEQIVIDGETVKISEVNNFQGASPDAINICFTTTQGLHSDMWFPKENAPSFDDFADSKTVLIADEAHHLNVDTRRGKMDATEESLRQSWETTIRRIFKANRENILLEFTATCDLQNPFILSEYENKIIFDYPLRKFREEKYSKQVRAIRADIGYTDRMLTALMFSQYRLKVFQDHRLYIKPVVLFKAKTIAESKKFEQTFYEMIRTLTGATLERIVSASPLAEVKRMAEYYAAKDIDFEELAQELREEFNPDHCISVNDDKEANERQIILNSLESRDNPYRAIFEVKKLDEGWDVLNLFDIVRLYETRDASKGKPGANTIAEAQLIGRGARYCPFVIEDGDEKYKRKYDADIENPLRVCEELYYHCQYDSRYIDELNKALIATGIMPESQTEVRYMSPSRNPMEPSMVSVETVFFPN</sequence>
<dbReference type="InterPro" id="IPR014001">
    <property type="entry name" value="Helicase_ATP-bd"/>
</dbReference>
<protein>
    <submittedName>
        <fullName evidence="2">Type III restriction/modification enzyme restriction subunit</fullName>
    </submittedName>
</protein>
<organism evidence="2 3">
    <name type="scientific">Heliophilum fasciatum</name>
    <dbReference type="NCBI Taxonomy" id="35700"/>
    <lineage>
        <taxon>Bacteria</taxon>
        <taxon>Bacillati</taxon>
        <taxon>Bacillota</taxon>
        <taxon>Clostridia</taxon>
        <taxon>Eubacteriales</taxon>
        <taxon>Heliobacteriaceae</taxon>
        <taxon>Heliophilum</taxon>
    </lineage>
</organism>
<dbReference type="OrthoDB" id="9804145at2"/>
<accession>A0A4R2RHK4</accession>
<evidence type="ECO:0000313" key="2">
    <source>
        <dbReference type="EMBL" id="TCP58665.1"/>
    </source>
</evidence>
<feature type="domain" description="Helicase ATP-binding" evidence="1">
    <location>
        <begin position="31"/>
        <end position="257"/>
    </location>
</feature>
<dbReference type="GO" id="GO:0016787">
    <property type="term" value="F:hydrolase activity"/>
    <property type="evidence" value="ECO:0007669"/>
    <property type="project" value="InterPro"/>
</dbReference>